<proteinExistence type="predicted"/>
<protein>
    <submittedName>
        <fullName evidence="1">Uncharacterized protein</fullName>
    </submittedName>
</protein>
<gene>
    <name evidence="1" type="ORF">A3B87_02330</name>
</gene>
<evidence type="ECO:0000313" key="2">
    <source>
        <dbReference type="Proteomes" id="UP000179136"/>
    </source>
</evidence>
<reference evidence="1 2" key="1">
    <citation type="journal article" date="2016" name="Nat. Commun.">
        <title>Thousands of microbial genomes shed light on interconnected biogeochemical processes in an aquifer system.</title>
        <authorList>
            <person name="Anantharaman K."/>
            <person name="Brown C.T."/>
            <person name="Hug L.A."/>
            <person name="Sharon I."/>
            <person name="Castelle C.J."/>
            <person name="Probst A.J."/>
            <person name="Thomas B.C."/>
            <person name="Singh A."/>
            <person name="Wilkins M.J."/>
            <person name="Karaoz U."/>
            <person name="Brodie E.L."/>
            <person name="Williams K.H."/>
            <person name="Hubbard S.S."/>
            <person name="Banfield J.F."/>
        </authorList>
    </citation>
    <scope>NUCLEOTIDE SEQUENCE [LARGE SCALE GENOMIC DNA]</scope>
</reference>
<dbReference type="AlphaFoldDB" id="A0A1F6FP56"/>
<name>A0A1F6FP56_9BACT</name>
<accession>A0A1F6FP56</accession>
<comment type="caution">
    <text evidence="1">The sequence shown here is derived from an EMBL/GenBank/DDBJ whole genome shotgun (WGS) entry which is preliminary data.</text>
</comment>
<evidence type="ECO:0000313" key="1">
    <source>
        <dbReference type="EMBL" id="OGG87639.1"/>
    </source>
</evidence>
<organism evidence="1 2">
    <name type="scientific">Candidatus Kuenenbacteria bacterium RIFCSPHIGHO2_02_FULL_39_13</name>
    <dbReference type="NCBI Taxonomy" id="1798561"/>
    <lineage>
        <taxon>Bacteria</taxon>
        <taxon>Candidatus Kueneniibacteriota</taxon>
    </lineage>
</organism>
<sequence>MFLTNQEKKSFKPQIKINISLLKMEVSDEKALFIFVHLGNFICECVSTNGSLGVRGRLADVPV</sequence>
<dbReference type="EMBL" id="MFMW01000004">
    <property type="protein sequence ID" value="OGG87639.1"/>
    <property type="molecule type" value="Genomic_DNA"/>
</dbReference>
<dbReference type="Proteomes" id="UP000179136">
    <property type="component" value="Unassembled WGS sequence"/>
</dbReference>